<gene>
    <name evidence="2" type="ORF">DXX92_02050</name>
</gene>
<evidence type="ECO:0000313" key="2">
    <source>
        <dbReference type="EMBL" id="REL34223.1"/>
    </source>
</evidence>
<dbReference type="Gene3D" id="3.40.50.1820">
    <property type="entry name" value="alpha/beta hydrolase"/>
    <property type="match status" value="1"/>
</dbReference>
<proteinExistence type="predicted"/>
<dbReference type="PIRSF" id="PIRSF037442">
    <property type="entry name" value="UCP037442_abhydr"/>
    <property type="match status" value="1"/>
</dbReference>
<reference evidence="2 3" key="1">
    <citation type="submission" date="2018-08" db="EMBL/GenBank/DDBJ databases">
        <title>Thalassotalea euphylliae genome.</title>
        <authorList>
            <person name="Summers S."/>
            <person name="Rice S.A."/>
            <person name="Freckelton M.L."/>
            <person name="Nedved B.T."/>
            <person name="Hadfield M.G."/>
        </authorList>
    </citation>
    <scope>NUCLEOTIDE SEQUENCE [LARGE SCALE GENOMIC DNA]</scope>
    <source>
        <strain evidence="2 3">H2</strain>
    </source>
</reference>
<keyword evidence="2" id="KW-0378">Hydrolase</keyword>
<feature type="domain" description="Serine aminopeptidase S33" evidence="1">
    <location>
        <begin position="31"/>
        <end position="142"/>
    </location>
</feature>
<dbReference type="SUPFAM" id="SSF53474">
    <property type="entry name" value="alpha/beta-Hydrolases"/>
    <property type="match status" value="1"/>
</dbReference>
<comment type="caution">
    <text evidence="2">The sequence shown here is derived from an EMBL/GenBank/DDBJ whole genome shotgun (WGS) entry which is preliminary data.</text>
</comment>
<accession>A0A3E0UCA6</accession>
<dbReference type="InterPro" id="IPR017208">
    <property type="entry name" value="UCP037442_abhydr"/>
</dbReference>
<evidence type="ECO:0000313" key="3">
    <source>
        <dbReference type="Proteomes" id="UP000256999"/>
    </source>
</evidence>
<dbReference type="RefSeq" id="WP_115998900.1">
    <property type="nucleotide sequence ID" value="NZ_QUOV01000001.1"/>
</dbReference>
<dbReference type="OrthoDB" id="9785076at2"/>
<dbReference type="EMBL" id="QUOV01000001">
    <property type="protein sequence ID" value="REL34223.1"/>
    <property type="molecule type" value="Genomic_DNA"/>
</dbReference>
<dbReference type="InterPro" id="IPR029058">
    <property type="entry name" value="AB_hydrolase_fold"/>
</dbReference>
<dbReference type="GO" id="GO:0016787">
    <property type="term" value="F:hydrolase activity"/>
    <property type="evidence" value="ECO:0007669"/>
    <property type="project" value="UniProtKB-KW"/>
</dbReference>
<dbReference type="Pfam" id="PF12146">
    <property type="entry name" value="Hydrolase_4"/>
    <property type="match status" value="1"/>
</dbReference>
<dbReference type="InterPro" id="IPR022742">
    <property type="entry name" value="Hydrolase_4"/>
</dbReference>
<dbReference type="AlphaFoldDB" id="A0A3E0UCA6"/>
<protein>
    <submittedName>
        <fullName evidence="2">Alpha/beta fold hydrolase</fullName>
    </submittedName>
</protein>
<organism evidence="2 3">
    <name type="scientific">Thalassotalea euphylliae</name>
    <dbReference type="NCBI Taxonomy" id="1655234"/>
    <lineage>
        <taxon>Bacteria</taxon>
        <taxon>Pseudomonadati</taxon>
        <taxon>Pseudomonadota</taxon>
        <taxon>Gammaproteobacteria</taxon>
        <taxon>Alteromonadales</taxon>
        <taxon>Colwelliaceae</taxon>
        <taxon>Thalassotalea</taxon>
    </lineage>
</organism>
<evidence type="ECO:0000259" key="1">
    <source>
        <dbReference type="Pfam" id="PF12146"/>
    </source>
</evidence>
<sequence length="288" mass="32154">MNQTQINEQTIVCSDQITLAATLFRPSSELKGAVLIGPATGIKRQFYASFASYLSDNGYGVLTFENRGIGDSNQGLLTDNTVTLQSWGEKDLTAAFEHLKAQFPDAKYHLVGHSAGGQLIGLMPNAHQLSSVFNFACSSGCLANMSLINKFKAHFFMNFFIPLNNLLFGHTKSQLVGMGEPLPKQVARQWRHWCNGSGYVKMAFGRTVHQHWYDELAMPSMWVNAVDDYIAINENVADMISVFSQMPAQTLTLDPKDHDLSEIGHMKFFSRQSQKLWPLATDWLSKHA</sequence>
<name>A0A3E0UCA6_9GAMM</name>
<dbReference type="Proteomes" id="UP000256999">
    <property type="component" value="Unassembled WGS sequence"/>
</dbReference>